<evidence type="ECO:0000313" key="2">
    <source>
        <dbReference type="Proteomes" id="UP000807353"/>
    </source>
</evidence>
<evidence type="ECO:0000313" key="1">
    <source>
        <dbReference type="EMBL" id="KAF9462283.1"/>
    </source>
</evidence>
<reference evidence="1" key="1">
    <citation type="submission" date="2020-11" db="EMBL/GenBank/DDBJ databases">
        <authorList>
            <consortium name="DOE Joint Genome Institute"/>
            <person name="Ahrendt S."/>
            <person name="Riley R."/>
            <person name="Andreopoulos W."/>
            <person name="Labutti K."/>
            <person name="Pangilinan J."/>
            <person name="Ruiz-Duenas F.J."/>
            <person name="Barrasa J.M."/>
            <person name="Sanchez-Garcia M."/>
            <person name="Camarero S."/>
            <person name="Miyauchi S."/>
            <person name="Serrano A."/>
            <person name="Linde D."/>
            <person name="Babiker R."/>
            <person name="Drula E."/>
            <person name="Ayuso-Fernandez I."/>
            <person name="Pacheco R."/>
            <person name="Padilla G."/>
            <person name="Ferreira P."/>
            <person name="Barriuso J."/>
            <person name="Kellner H."/>
            <person name="Castanera R."/>
            <person name="Alfaro M."/>
            <person name="Ramirez L."/>
            <person name="Pisabarro A.G."/>
            <person name="Kuo A."/>
            <person name="Tritt A."/>
            <person name="Lipzen A."/>
            <person name="He G."/>
            <person name="Yan M."/>
            <person name="Ng V."/>
            <person name="Cullen D."/>
            <person name="Martin F."/>
            <person name="Rosso M.-N."/>
            <person name="Henrissat B."/>
            <person name="Hibbett D."/>
            <person name="Martinez A.T."/>
            <person name="Grigoriev I.V."/>
        </authorList>
    </citation>
    <scope>NUCLEOTIDE SEQUENCE</scope>
    <source>
        <strain evidence="1">CBS 247.69</strain>
    </source>
</reference>
<gene>
    <name evidence="1" type="ORF">BDZ94DRAFT_1322672</name>
</gene>
<proteinExistence type="predicted"/>
<keyword evidence="2" id="KW-1185">Reference proteome</keyword>
<sequence>MDILTKFYPDEDHVLVFDNATTHLKRSETALSACQMPKGTKAVGKFWGSTVPVLDSDGLQVYQRNKEGQLTRKPLKRKIPMDDAQFSDGTPQSLYFPESHPTSPGCFKGMSVILAERGLIAESKLRYECPKFKCMAGATTCCCR</sequence>
<name>A0A9P5Y4U5_9AGAR</name>
<dbReference type="AlphaFoldDB" id="A0A9P5Y4U5"/>
<dbReference type="EMBL" id="MU150273">
    <property type="protein sequence ID" value="KAF9462283.1"/>
    <property type="molecule type" value="Genomic_DNA"/>
</dbReference>
<organism evidence="1 2">
    <name type="scientific">Collybia nuda</name>
    <dbReference type="NCBI Taxonomy" id="64659"/>
    <lineage>
        <taxon>Eukaryota</taxon>
        <taxon>Fungi</taxon>
        <taxon>Dikarya</taxon>
        <taxon>Basidiomycota</taxon>
        <taxon>Agaricomycotina</taxon>
        <taxon>Agaricomycetes</taxon>
        <taxon>Agaricomycetidae</taxon>
        <taxon>Agaricales</taxon>
        <taxon>Tricholomatineae</taxon>
        <taxon>Clitocybaceae</taxon>
        <taxon>Collybia</taxon>
    </lineage>
</organism>
<accession>A0A9P5Y4U5</accession>
<dbReference type="OrthoDB" id="10039611at2759"/>
<comment type="caution">
    <text evidence="1">The sequence shown here is derived from an EMBL/GenBank/DDBJ whole genome shotgun (WGS) entry which is preliminary data.</text>
</comment>
<protein>
    <submittedName>
        <fullName evidence="1">Uncharacterized protein</fullName>
    </submittedName>
</protein>
<dbReference type="Proteomes" id="UP000807353">
    <property type="component" value="Unassembled WGS sequence"/>
</dbReference>